<organism evidence="2 3">
    <name type="scientific">Paractinoplanes lichenicola</name>
    <dbReference type="NCBI Taxonomy" id="2802976"/>
    <lineage>
        <taxon>Bacteria</taxon>
        <taxon>Bacillati</taxon>
        <taxon>Actinomycetota</taxon>
        <taxon>Actinomycetes</taxon>
        <taxon>Micromonosporales</taxon>
        <taxon>Micromonosporaceae</taxon>
        <taxon>Paractinoplanes</taxon>
    </lineage>
</organism>
<comment type="caution">
    <text evidence="2">The sequence shown here is derived from an EMBL/GenBank/DDBJ whole genome shotgun (WGS) entry which is preliminary data.</text>
</comment>
<reference evidence="2 3" key="1">
    <citation type="submission" date="2021-01" db="EMBL/GenBank/DDBJ databases">
        <title>Actinoplanes sp. nov. LDG1-01 isolated from lichen.</title>
        <authorList>
            <person name="Saeng-In P."/>
            <person name="Phongsopitanun W."/>
            <person name="Kanchanasin P."/>
            <person name="Yuki M."/>
            <person name="Kudo T."/>
            <person name="Ohkuma M."/>
            <person name="Tanasupawat S."/>
        </authorList>
    </citation>
    <scope>NUCLEOTIDE SEQUENCE [LARGE SCALE GENOMIC DNA]</scope>
    <source>
        <strain evidence="2 3">LDG1-01</strain>
    </source>
</reference>
<protein>
    <submittedName>
        <fullName evidence="2">Uncharacterized protein</fullName>
    </submittedName>
</protein>
<proteinExistence type="predicted"/>
<keyword evidence="1" id="KW-0472">Membrane</keyword>
<evidence type="ECO:0000256" key="1">
    <source>
        <dbReference type="SAM" id="Phobius"/>
    </source>
</evidence>
<dbReference type="EMBL" id="JAENHO010000004">
    <property type="protein sequence ID" value="MBL7255770.1"/>
    <property type="molecule type" value="Genomic_DNA"/>
</dbReference>
<keyword evidence="1" id="KW-0812">Transmembrane</keyword>
<feature type="transmembrane region" description="Helical" evidence="1">
    <location>
        <begin position="57"/>
        <end position="77"/>
    </location>
</feature>
<keyword evidence="1" id="KW-1133">Transmembrane helix</keyword>
<evidence type="ECO:0000313" key="2">
    <source>
        <dbReference type="EMBL" id="MBL7255770.1"/>
    </source>
</evidence>
<sequence>MTTTDEQLRPHDPARHIPDHLVRAPHAAATLTRIMATEPGTGTPAVSARPARRARRVAQFALAGVVATVGLAAAPILGTDHAATATWEAVARPATPQELAENGRECAEWTRLGPGATPRMVEMRGAWVMTYVTTATGEAQCLSSTVKTAEYPDGEGEASSGPLLPVPAANALATSGVHMTSGGVSSGTQFMVSGKAGSQVTAITFSTQDMQVKATVKDGYFTAWWPKRKPDTIAGRLIDYSGYNGSPNPEVTITLRNGQTIETRIKDYDVNQ</sequence>
<gene>
    <name evidence="2" type="ORF">JKJ07_15815</name>
</gene>
<dbReference type="Proteomes" id="UP000598996">
    <property type="component" value="Unassembled WGS sequence"/>
</dbReference>
<accession>A0ABS1VM98</accession>
<dbReference type="RefSeq" id="WP_202992276.1">
    <property type="nucleotide sequence ID" value="NZ_JAENHO010000004.1"/>
</dbReference>
<name>A0ABS1VM98_9ACTN</name>
<evidence type="ECO:0000313" key="3">
    <source>
        <dbReference type="Proteomes" id="UP000598996"/>
    </source>
</evidence>
<keyword evidence="3" id="KW-1185">Reference proteome</keyword>